<evidence type="ECO:0000259" key="4">
    <source>
        <dbReference type="Pfam" id="PF01593"/>
    </source>
</evidence>
<evidence type="ECO:0000313" key="5">
    <source>
        <dbReference type="EMBL" id="SDE37219.1"/>
    </source>
</evidence>
<evidence type="ECO:0000256" key="3">
    <source>
        <dbReference type="ARBA" id="ARBA00040298"/>
    </source>
</evidence>
<reference evidence="5 6" key="1">
    <citation type="submission" date="2016-10" db="EMBL/GenBank/DDBJ databases">
        <authorList>
            <person name="de Groot N.N."/>
        </authorList>
    </citation>
    <scope>NUCLEOTIDE SEQUENCE [LARGE SCALE GENOMIC DNA]</scope>
    <source>
        <strain evidence="5 6">CGMCC 1.9109</strain>
    </source>
</reference>
<dbReference type="GO" id="GO:0016491">
    <property type="term" value="F:oxidoreductase activity"/>
    <property type="evidence" value="ECO:0007669"/>
    <property type="project" value="InterPro"/>
</dbReference>
<dbReference type="RefSeq" id="WP_068306889.1">
    <property type="nucleotide sequence ID" value="NZ_FNAK01000006.1"/>
</dbReference>
<sequence>MYDVAIVGGGHNGLTCAAYLAKKGLKVVVLERRDMLGGAAVTEEFHPGFRNSSASYTVSLLNPKVIADLELHRHGLKLVERKLANIFPMKNGDHLAFSYDSEEQKTEFARFSKHDAEALDRYSADITMVADELRQLLLQAPPNAGGGLRDIMKAAKLGLSAIRQPIEAQRLLLDMATQSCADMLDRYFENDMIKAAFAFDGIVGAYTSPNALGTAYVLLHHCFGEVNGKKGVWGHAIGGMGAISEAIAKSALEAGAEIRVESPVAEVITEKGKVCGVALEDGTIIKARAVAANVAPKLLFGKLVDPELVPEDFGKRIKHLKSGSGTFRMNVALSELPQFTCLPAKGQAPHHSAGIVIGPGMDYLDRAYLDAQLQGWSKEPIVEMLIPSTLDDTLAPEGQHVASLFCQQFAPHLPDGKSWDDHREEVADLIIDTVTKYAPNFKKAVIARQIHSPLDLERKFGLIDGDIFHGQLTPNQLFASRPVLGHADHRMPVDGLYLCGSGAHPGGGVTGVPGHNAAAEIIRDFKHRRV</sequence>
<dbReference type="Proteomes" id="UP000183685">
    <property type="component" value="Unassembled WGS sequence"/>
</dbReference>
<keyword evidence="6" id="KW-1185">Reference proteome</keyword>
<dbReference type="InterPro" id="IPR036188">
    <property type="entry name" value="FAD/NAD-bd_sf"/>
</dbReference>
<dbReference type="Pfam" id="PF01593">
    <property type="entry name" value="Amino_oxidase"/>
    <property type="match status" value="1"/>
</dbReference>
<dbReference type="Gene3D" id="3.50.50.60">
    <property type="entry name" value="FAD/NAD(P)-binding domain"/>
    <property type="match status" value="2"/>
</dbReference>
<evidence type="ECO:0000256" key="2">
    <source>
        <dbReference type="ARBA" id="ARBA00038825"/>
    </source>
</evidence>
<dbReference type="AlphaFoldDB" id="A0A1G7CD40"/>
<proteinExistence type="predicted"/>
<gene>
    <name evidence="5" type="ORF">SAMN04488071_2753</name>
</gene>
<protein>
    <recommendedName>
        <fullName evidence="3">Pyridine nucleotide-disulfide oxidoreductase domain-containing protein 2</fullName>
    </recommendedName>
</protein>
<dbReference type="EMBL" id="FNAK01000006">
    <property type="protein sequence ID" value="SDE37219.1"/>
    <property type="molecule type" value="Genomic_DNA"/>
</dbReference>
<dbReference type="STRING" id="637679.GCA_001550055_03168"/>
<evidence type="ECO:0000313" key="6">
    <source>
        <dbReference type="Proteomes" id="UP000183685"/>
    </source>
</evidence>
<dbReference type="PRINTS" id="PR00419">
    <property type="entry name" value="ADXRDTASE"/>
</dbReference>
<comment type="subunit">
    <text evidence="2">Interacts with COX5B; this interaction may contribute to localize PYROXD2 to the inner face of the inner mitochondrial membrane.</text>
</comment>
<name>A0A1G7CD40_9PROT</name>
<dbReference type="OrthoDB" id="9774675at2"/>
<comment type="function">
    <text evidence="1">Probable oxidoreductase that may play a role as regulator of mitochondrial function.</text>
</comment>
<dbReference type="PANTHER" id="PTHR10668:SF103">
    <property type="entry name" value="PYRIDINE NUCLEOTIDE-DISULFIDE OXIDOREDUCTASE DOMAIN-CONTAINING PROTEIN 2"/>
    <property type="match status" value="1"/>
</dbReference>
<dbReference type="PANTHER" id="PTHR10668">
    <property type="entry name" value="PHYTOENE DEHYDROGENASE"/>
    <property type="match status" value="1"/>
</dbReference>
<feature type="domain" description="Amine oxidase" evidence="4">
    <location>
        <begin position="13"/>
        <end position="325"/>
    </location>
</feature>
<evidence type="ECO:0000256" key="1">
    <source>
        <dbReference type="ARBA" id="ARBA00037217"/>
    </source>
</evidence>
<organism evidence="5 6">
    <name type="scientific">Kordiimonas lacus</name>
    <dbReference type="NCBI Taxonomy" id="637679"/>
    <lineage>
        <taxon>Bacteria</taxon>
        <taxon>Pseudomonadati</taxon>
        <taxon>Pseudomonadota</taxon>
        <taxon>Alphaproteobacteria</taxon>
        <taxon>Kordiimonadales</taxon>
        <taxon>Kordiimonadaceae</taxon>
        <taxon>Kordiimonas</taxon>
    </lineage>
</organism>
<dbReference type="InterPro" id="IPR002937">
    <property type="entry name" value="Amino_oxidase"/>
</dbReference>
<accession>A0A1G7CD40</accession>
<dbReference type="SUPFAM" id="SSF51905">
    <property type="entry name" value="FAD/NAD(P)-binding domain"/>
    <property type="match status" value="1"/>
</dbReference>